<dbReference type="Pfam" id="PF00916">
    <property type="entry name" value="Sulfate_transp"/>
    <property type="match status" value="1"/>
</dbReference>
<dbReference type="GO" id="GO:0008271">
    <property type="term" value="F:secondary active sulfate transmembrane transporter activity"/>
    <property type="evidence" value="ECO:0007669"/>
    <property type="project" value="InterPro"/>
</dbReference>
<evidence type="ECO:0000256" key="3">
    <source>
        <dbReference type="ARBA" id="ARBA00022989"/>
    </source>
</evidence>
<dbReference type="Gene3D" id="3.30.750.24">
    <property type="entry name" value="STAS domain"/>
    <property type="match status" value="1"/>
</dbReference>
<evidence type="ECO:0000256" key="5">
    <source>
        <dbReference type="SAM" id="MobiDB-lite"/>
    </source>
</evidence>
<feature type="transmembrane region" description="Helical" evidence="6">
    <location>
        <begin position="40"/>
        <end position="60"/>
    </location>
</feature>
<protein>
    <submittedName>
        <fullName evidence="8">Sodium-independent anion transporter</fullName>
    </submittedName>
</protein>
<name>A0A917RR81_9NOCA</name>
<evidence type="ECO:0000313" key="8">
    <source>
        <dbReference type="EMBL" id="GGL19948.1"/>
    </source>
</evidence>
<dbReference type="InterPro" id="IPR018045">
    <property type="entry name" value="S04_transporter_CS"/>
</dbReference>
<evidence type="ECO:0000256" key="4">
    <source>
        <dbReference type="ARBA" id="ARBA00023136"/>
    </source>
</evidence>
<comment type="subcellular location">
    <subcellularLocation>
        <location evidence="1">Membrane</location>
        <topology evidence="1">Multi-pass membrane protein</topology>
    </subcellularLocation>
</comment>
<dbReference type="InterPro" id="IPR036513">
    <property type="entry name" value="STAS_dom_sf"/>
</dbReference>
<feature type="transmembrane region" description="Helical" evidence="6">
    <location>
        <begin position="273"/>
        <end position="293"/>
    </location>
</feature>
<dbReference type="InterPro" id="IPR011547">
    <property type="entry name" value="SLC26A/SulP_dom"/>
</dbReference>
<evidence type="ECO:0000313" key="9">
    <source>
        <dbReference type="Proteomes" id="UP000638263"/>
    </source>
</evidence>
<dbReference type="PROSITE" id="PS01130">
    <property type="entry name" value="SLC26A"/>
    <property type="match status" value="1"/>
</dbReference>
<feature type="transmembrane region" description="Helical" evidence="6">
    <location>
        <begin position="369"/>
        <end position="391"/>
    </location>
</feature>
<organism evidence="8 9">
    <name type="scientific">Nocardia jinanensis</name>
    <dbReference type="NCBI Taxonomy" id="382504"/>
    <lineage>
        <taxon>Bacteria</taxon>
        <taxon>Bacillati</taxon>
        <taxon>Actinomycetota</taxon>
        <taxon>Actinomycetes</taxon>
        <taxon>Mycobacteriales</taxon>
        <taxon>Nocardiaceae</taxon>
        <taxon>Nocardia</taxon>
    </lineage>
</organism>
<dbReference type="GO" id="GO:0016020">
    <property type="term" value="C:membrane"/>
    <property type="evidence" value="ECO:0007669"/>
    <property type="project" value="UniProtKB-SubCell"/>
</dbReference>
<feature type="transmembrane region" description="Helical" evidence="6">
    <location>
        <begin position="218"/>
        <end position="235"/>
    </location>
</feature>
<dbReference type="SUPFAM" id="SSF52091">
    <property type="entry name" value="SpoIIaa-like"/>
    <property type="match status" value="1"/>
</dbReference>
<feature type="transmembrane region" description="Helical" evidence="6">
    <location>
        <begin position="411"/>
        <end position="442"/>
    </location>
</feature>
<feature type="transmembrane region" description="Helical" evidence="6">
    <location>
        <begin position="89"/>
        <end position="109"/>
    </location>
</feature>
<dbReference type="InterPro" id="IPR002645">
    <property type="entry name" value="STAS_dom"/>
</dbReference>
<dbReference type="PROSITE" id="PS50801">
    <property type="entry name" value="STAS"/>
    <property type="match status" value="1"/>
</dbReference>
<dbReference type="CDD" id="cd07042">
    <property type="entry name" value="STAS_SulP_like_sulfate_transporter"/>
    <property type="match status" value="1"/>
</dbReference>
<gene>
    <name evidence="8" type="ORF">GCM10011588_38370</name>
</gene>
<keyword evidence="3 6" id="KW-1133">Transmembrane helix</keyword>
<feature type="transmembrane region" description="Helical" evidence="6">
    <location>
        <begin position="305"/>
        <end position="323"/>
    </location>
</feature>
<evidence type="ECO:0000256" key="1">
    <source>
        <dbReference type="ARBA" id="ARBA00004141"/>
    </source>
</evidence>
<feature type="region of interest" description="Disordered" evidence="5">
    <location>
        <begin position="568"/>
        <end position="588"/>
    </location>
</feature>
<reference evidence="8" key="2">
    <citation type="submission" date="2020-09" db="EMBL/GenBank/DDBJ databases">
        <authorList>
            <person name="Sun Q."/>
            <person name="Zhou Y."/>
        </authorList>
    </citation>
    <scope>NUCLEOTIDE SEQUENCE</scope>
    <source>
        <strain evidence="8">CGMCC 4.3508</strain>
    </source>
</reference>
<evidence type="ECO:0000256" key="6">
    <source>
        <dbReference type="SAM" id="Phobius"/>
    </source>
</evidence>
<feature type="transmembrane region" description="Helical" evidence="6">
    <location>
        <begin position="195"/>
        <end position="211"/>
    </location>
</feature>
<proteinExistence type="predicted"/>
<dbReference type="PANTHER" id="PTHR11814">
    <property type="entry name" value="SULFATE TRANSPORTER"/>
    <property type="match status" value="1"/>
</dbReference>
<feature type="transmembrane region" description="Helical" evidence="6">
    <location>
        <begin position="115"/>
        <end position="136"/>
    </location>
</feature>
<reference evidence="8" key="1">
    <citation type="journal article" date="2014" name="Int. J. Syst. Evol. Microbiol.">
        <title>Complete genome sequence of Corynebacterium casei LMG S-19264T (=DSM 44701T), isolated from a smear-ripened cheese.</title>
        <authorList>
            <consortium name="US DOE Joint Genome Institute (JGI-PGF)"/>
            <person name="Walter F."/>
            <person name="Albersmeier A."/>
            <person name="Kalinowski J."/>
            <person name="Ruckert C."/>
        </authorList>
    </citation>
    <scope>NUCLEOTIDE SEQUENCE</scope>
    <source>
        <strain evidence="8">CGMCC 4.3508</strain>
    </source>
</reference>
<comment type="caution">
    <text evidence="8">The sequence shown here is derived from an EMBL/GenBank/DDBJ whole genome shotgun (WGS) entry which is preliminary data.</text>
</comment>
<dbReference type="Proteomes" id="UP000638263">
    <property type="component" value="Unassembled WGS sequence"/>
</dbReference>
<sequence>MTGRGAVIPETGWPGTTRALLGALFPFLHGYRRKWVRPDVIAGITVWAVLVPEALAYATIAGVPPVVGLYAAVPALVLYALAGSSRQLVVGPMSATAALSAALITPLAGADGGRYLALTTALAVATGVAGLLAGLLRLGFVASFISEPVLKGFIVGLALVIIIGQVPKLLGIGKHEGDFFEQTWGVLTHLGETEWRPVLIGMLSLLLVLGVKRRLPLVPGSLLAVLAGILVVALFDLDDKGVAIVGPVESGLPVPGLPAGVALRDYLDLLGPAVGVLLIGFAEGLGAAKTYAAKAGYTVDPNRELFGLGAANLGSGFASGMVVNGSLSKTAVNGSAGAKSQVSGLVVAVLTVLTLLFLTGLFEQLPEATLAAVVIAAVVELVDIAALRRLYRVWTEWLGGIYGTAARADFIAAVAALLGVLFFGTLPGLLVGIGIAMVLLVYRTSQPHIAALAPRGPLWLDVARHPDLTPRPDLLVVRVESGLYFVNADTVRRRIQQLCTEHTRLVVLDAETSPVIDVTAATMLVDLRDTLARRGVGFRIARSIGQFGDELEAAQPGTQRIPVYPTVAAAAGEGSEHPGRDHPSEDER</sequence>
<dbReference type="Pfam" id="PF01740">
    <property type="entry name" value="STAS"/>
    <property type="match status" value="1"/>
</dbReference>
<keyword evidence="4 6" id="KW-0472">Membrane</keyword>
<feature type="transmembrane region" description="Helical" evidence="6">
    <location>
        <begin position="148"/>
        <end position="166"/>
    </location>
</feature>
<keyword evidence="2 6" id="KW-0812">Transmembrane</keyword>
<feature type="domain" description="STAS" evidence="7">
    <location>
        <begin position="464"/>
        <end position="574"/>
    </location>
</feature>
<feature type="compositionally biased region" description="Basic and acidic residues" evidence="5">
    <location>
        <begin position="574"/>
        <end position="588"/>
    </location>
</feature>
<feature type="transmembrane region" description="Helical" evidence="6">
    <location>
        <begin position="343"/>
        <end position="362"/>
    </location>
</feature>
<keyword evidence="9" id="KW-1185">Reference proteome</keyword>
<dbReference type="AlphaFoldDB" id="A0A917RR81"/>
<evidence type="ECO:0000259" key="7">
    <source>
        <dbReference type="PROSITE" id="PS50801"/>
    </source>
</evidence>
<feature type="transmembrane region" description="Helical" evidence="6">
    <location>
        <begin position="66"/>
        <end position="82"/>
    </location>
</feature>
<accession>A0A917RR81</accession>
<dbReference type="EMBL" id="BMMH01000007">
    <property type="protein sequence ID" value="GGL19948.1"/>
    <property type="molecule type" value="Genomic_DNA"/>
</dbReference>
<dbReference type="InterPro" id="IPR001902">
    <property type="entry name" value="SLC26A/SulP_fam"/>
</dbReference>
<evidence type="ECO:0000256" key="2">
    <source>
        <dbReference type="ARBA" id="ARBA00022692"/>
    </source>
</evidence>